<keyword evidence="3" id="KW-1185">Reference proteome</keyword>
<dbReference type="RefSeq" id="WP_132921217.1">
    <property type="nucleotide sequence ID" value="NZ_SJOI01000001.1"/>
</dbReference>
<comment type="caution">
    <text evidence="2">The sequence shown here is derived from an EMBL/GenBank/DDBJ whole genome shotgun (WGS) entry which is preliminary data.</text>
</comment>
<organism evidence="2 3">
    <name type="scientific">Sodalis ligni</name>
    <dbReference type="NCBI Taxonomy" id="2697027"/>
    <lineage>
        <taxon>Bacteria</taxon>
        <taxon>Pseudomonadati</taxon>
        <taxon>Pseudomonadota</taxon>
        <taxon>Gammaproteobacteria</taxon>
        <taxon>Enterobacterales</taxon>
        <taxon>Bruguierivoracaceae</taxon>
        <taxon>Sodalis</taxon>
    </lineage>
</organism>
<dbReference type="AlphaFoldDB" id="A0A4R1N6W0"/>
<evidence type="ECO:0000313" key="3">
    <source>
        <dbReference type="Proteomes" id="UP000294555"/>
    </source>
</evidence>
<gene>
    <name evidence="2" type="ORF">EZJ58_0251</name>
</gene>
<name>A0A4R1N6W0_9GAMM</name>
<dbReference type="Pfam" id="PF06366">
    <property type="entry name" value="FlhE"/>
    <property type="match status" value="1"/>
</dbReference>
<dbReference type="OrthoDB" id="6521367at2"/>
<feature type="signal peptide" evidence="1">
    <location>
        <begin position="1"/>
        <end position="27"/>
    </location>
</feature>
<dbReference type="EMBL" id="SJOI01000001">
    <property type="protein sequence ID" value="TCL02249.1"/>
    <property type="molecule type" value="Genomic_DNA"/>
</dbReference>
<evidence type="ECO:0000256" key="1">
    <source>
        <dbReference type="SAM" id="SignalP"/>
    </source>
</evidence>
<accession>A0A4R1N6W0</accession>
<proteinExistence type="predicted"/>
<feature type="chain" id="PRO_5020429992" evidence="1">
    <location>
        <begin position="28"/>
        <end position="199"/>
    </location>
</feature>
<evidence type="ECO:0000313" key="2">
    <source>
        <dbReference type="EMBL" id="TCL02249.1"/>
    </source>
</evidence>
<dbReference type="InterPro" id="IPR009420">
    <property type="entry name" value="FlhE"/>
</dbReference>
<sequence>MIRNQTIRSGLLLFCLYYAAAPLYATAQEKGQLPPGIKALSDQGPAVEEAKTPARIPAALALKKRPVPLAKGVMSVESSADGGWVAEGHMLILSQRGIPKSSAPMRPYIHIPAGAVITSVYWRIVSGQPLPTDVSLAACMPGKCLPLQGQSGRSDGLAGQPADNPLVLTLSMAGRGAITPPAVVKYYQLQINYRTGASR</sequence>
<protein>
    <submittedName>
        <fullName evidence="2">Protein FlhE</fullName>
    </submittedName>
</protein>
<reference evidence="2 3" key="1">
    <citation type="submission" date="2019-02" db="EMBL/GenBank/DDBJ databases">
        <title>Investigation of anaerobic lignin degradation for improved lignocellulosic biofuels.</title>
        <authorList>
            <person name="Deangelis K."/>
        </authorList>
    </citation>
    <scope>NUCLEOTIDE SEQUENCE [LARGE SCALE GENOMIC DNA]</scope>
    <source>
        <strain evidence="2 3">159R</strain>
    </source>
</reference>
<dbReference type="Proteomes" id="UP000294555">
    <property type="component" value="Unassembled WGS sequence"/>
</dbReference>
<keyword evidence="1" id="KW-0732">Signal</keyword>